<sequence length="195" mass="20879">MIRLIRTEAVTLSTLSAFSLHSIIDWKVTRWGVPVSLGIRPSFGRVVVVVVTPRSSSLLCVPDAADLLCERRRSLAPLSVGVCTVPDDIRPLLCSELSLPILFILSERLCGRTTAYPPLAVPPAIENLISSHTSALVGSCVPDPLPTAAPFAARCLDPDLVPMAVGGLVREKKLLIRSNGVGRFSLSFSSFCICS</sequence>
<name>A0A182SP36_9DIPT</name>
<keyword evidence="2" id="KW-1185">Reference proteome</keyword>
<organism evidence="1 2">
    <name type="scientific">Anopheles maculatus</name>
    <dbReference type="NCBI Taxonomy" id="74869"/>
    <lineage>
        <taxon>Eukaryota</taxon>
        <taxon>Metazoa</taxon>
        <taxon>Ecdysozoa</taxon>
        <taxon>Arthropoda</taxon>
        <taxon>Hexapoda</taxon>
        <taxon>Insecta</taxon>
        <taxon>Pterygota</taxon>
        <taxon>Neoptera</taxon>
        <taxon>Endopterygota</taxon>
        <taxon>Diptera</taxon>
        <taxon>Nematocera</taxon>
        <taxon>Culicoidea</taxon>
        <taxon>Culicidae</taxon>
        <taxon>Anophelinae</taxon>
        <taxon>Anopheles</taxon>
        <taxon>Anopheles maculatus group</taxon>
    </lineage>
</organism>
<evidence type="ECO:0000313" key="1">
    <source>
        <dbReference type="EnsemblMetazoa" id="AMAM010614-PA"/>
    </source>
</evidence>
<dbReference type="Proteomes" id="UP000075901">
    <property type="component" value="Unassembled WGS sequence"/>
</dbReference>
<dbReference type="VEuPathDB" id="VectorBase:AMAM010614"/>
<accession>A0A182SP36</accession>
<evidence type="ECO:0000313" key="2">
    <source>
        <dbReference type="Proteomes" id="UP000075901"/>
    </source>
</evidence>
<dbReference type="AlphaFoldDB" id="A0A182SP36"/>
<dbReference type="EnsemblMetazoa" id="AMAM010614-RA">
    <property type="protein sequence ID" value="AMAM010614-PA"/>
    <property type="gene ID" value="AMAM010614"/>
</dbReference>
<proteinExistence type="predicted"/>
<reference evidence="1" key="2">
    <citation type="submission" date="2020-05" db="UniProtKB">
        <authorList>
            <consortium name="EnsemblMetazoa"/>
        </authorList>
    </citation>
    <scope>IDENTIFICATION</scope>
    <source>
        <strain evidence="1">maculatus3</strain>
    </source>
</reference>
<protein>
    <submittedName>
        <fullName evidence="1">Uncharacterized protein</fullName>
    </submittedName>
</protein>
<reference evidence="2" key="1">
    <citation type="submission" date="2013-09" db="EMBL/GenBank/DDBJ databases">
        <title>The Genome Sequence of Anopheles maculatus species B.</title>
        <authorList>
            <consortium name="The Broad Institute Genomics Platform"/>
            <person name="Neafsey D.E."/>
            <person name="Besansky N."/>
            <person name="Howell P."/>
            <person name="Walton C."/>
            <person name="Young S.K."/>
            <person name="Zeng Q."/>
            <person name="Gargeya S."/>
            <person name="Fitzgerald M."/>
            <person name="Haas B."/>
            <person name="Abouelleil A."/>
            <person name="Allen A.W."/>
            <person name="Alvarado L."/>
            <person name="Arachchi H.M."/>
            <person name="Berlin A.M."/>
            <person name="Chapman S.B."/>
            <person name="Gainer-Dewar J."/>
            <person name="Goldberg J."/>
            <person name="Griggs A."/>
            <person name="Gujja S."/>
            <person name="Hansen M."/>
            <person name="Howarth C."/>
            <person name="Imamovic A."/>
            <person name="Ireland A."/>
            <person name="Larimer J."/>
            <person name="McCowan C."/>
            <person name="Murphy C."/>
            <person name="Pearson M."/>
            <person name="Poon T.W."/>
            <person name="Priest M."/>
            <person name="Roberts A."/>
            <person name="Saif S."/>
            <person name="Shea T."/>
            <person name="Sisk P."/>
            <person name="Sykes S."/>
            <person name="Wortman J."/>
            <person name="Nusbaum C."/>
            <person name="Birren B."/>
        </authorList>
    </citation>
    <scope>NUCLEOTIDE SEQUENCE [LARGE SCALE GENOMIC DNA]</scope>
    <source>
        <strain evidence="2">maculatus3</strain>
    </source>
</reference>